<dbReference type="Pfam" id="PF05193">
    <property type="entry name" value="Peptidase_M16_C"/>
    <property type="match status" value="1"/>
</dbReference>
<dbReference type="Gene3D" id="3.30.830.10">
    <property type="entry name" value="Metalloenzyme, LuxS/M16 peptidase-like"/>
    <property type="match status" value="2"/>
</dbReference>
<evidence type="ECO:0000256" key="19">
    <source>
        <dbReference type="RuleBase" id="RU004447"/>
    </source>
</evidence>
<evidence type="ECO:0000256" key="15">
    <source>
        <dbReference type="ARBA" id="ARBA00023049"/>
    </source>
</evidence>
<comment type="cofactor">
    <cofactor evidence="2">
        <name>Zn(2+)</name>
        <dbReference type="ChEBI" id="CHEBI:29105"/>
    </cofactor>
</comment>
<dbReference type="AlphaFoldDB" id="A0A484KWV1"/>
<feature type="region of interest" description="Disordered" evidence="20">
    <location>
        <begin position="245"/>
        <end position="267"/>
    </location>
</feature>
<feature type="domain" description="TPX2 C-terminal" evidence="23">
    <location>
        <begin position="314"/>
        <end position="343"/>
    </location>
</feature>
<keyword evidence="14" id="KW-0809">Transit peptide</keyword>
<name>A0A484KWV1_9ASTE</name>
<dbReference type="GO" id="GO:0006508">
    <property type="term" value="P:proteolysis"/>
    <property type="evidence" value="ECO:0007669"/>
    <property type="project" value="UniProtKB-KW"/>
</dbReference>
<keyword evidence="17" id="KW-0206">Cytoskeleton</keyword>
<evidence type="ECO:0000256" key="6">
    <source>
        <dbReference type="ARBA" id="ARBA00007261"/>
    </source>
</evidence>
<organism evidence="24 25">
    <name type="scientific">Cuscuta campestris</name>
    <dbReference type="NCBI Taxonomy" id="132261"/>
    <lineage>
        <taxon>Eukaryota</taxon>
        <taxon>Viridiplantae</taxon>
        <taxon>Streptophyta</taxon>
        <taxon>Embryophyta</taxon>
        <taxon>Tracheophyta</taxon>
        <taxon>Spermatophyta</taxon>
        <taxon>Magnoliopsida</taxon>
        <taxon>eudicotyledons</taxon>
        <taxon>Gunneridae</taxon>
        <taxon>Pentapetalae</taxon>
        <taxon>asterids</taxon>
        <taxon>lamiids</taxon>
        <taxon>Solanales</taxon>
        <taxon>Convolvulaceae</taxon>
        <taxon>Cuscuteae</taxon>
        <taxon>Cuscuta</taxon>
        <taxon>Cuscuta subgen. Grammica</taxon>
        <taxon>Cuscuta sect. Cleistogrammica</taxon>
    </lineage>
</organism>
<evidence type="ECO:0000259" key="21">
    <source>
        <dbReference type="Pfam" id="PF00675"/>
    </source>
</evidence>
<reference evidence="24 25" key="1">
    <citation type="submission" date="2018-04" db="EMBL/GenBank/DDBJ databases">
        <authorList>
            <person name="Vogel A."/>
        </authorList>
    </citation>
    <scope>NUCLEOTIDE SEQUENCE [LARGE SCALE GENOMIC DNA]</scope>
</reference>
<dbReference type="GO" id="GO:0005759">
    <property type="term" value="C:mitochondrial matrix"/>
    <property type="evidence" value="ECO:0007669"/>
    <property type="project" value="UniProtKB-ARBA"/>
</dbReference>
<evidence type="ECO:0000256" key="20">
    <source>
        <dbReference type="SAM" id="MobiDB-lite"/>
    </source>
</evidence>
<evidence type="ECO:0000256" key="8">
    <source>
        <dbReference type="ARBA" id="ARBA00022490"/>
    </source>
</evidence>
<dbReference type="SUPFAM" id="SSF63411">
    <property type="entry name" value="LuxS/MPP-like metallohydrolase"/>
    <property type="match status" value="2"/>
</dbReference>
<evidence type="ECO:0000256" key="4">
    <source>
        <dbReference type="ARBA" id="ARBA00004245"/>
    </source>
</evidence>
<keyword evidence="25" id="KW-1185">Reference proteome</keyword>
<keyword evidence="13" id="KW-0862">Zinc</keyword>
<dbReference type="PANTHER" id="PTHR11851:SF149">
    <property type="entry name" value="GH01077P"/>
    <property type="match status" value="1"/>
</dbReference>
<dbReference type="FunFam" id="3.30.830.10:FF:000002">
    <property type="entry name" value="Mitochondrial-processing peptidase subunit beta"/>
    <property type="match status" value="1"/>
</dbReference>
<evidence type="ECO:0000256" key="5">
    <source>
        <dbReference type="ARBA" id="ARBA00005885"/>
    </source>
</evidence>
<evidence type="ECO:0000256" key="11">
    <source>
        <dbReference type="ARBA" id="ARBA00022723"/>
    </source>
</evidence>
<feature type="domain" description="Peptidase M16 C-terminal" evidence="22">
    <location>
        <begin position="607"/>
        <end position="793"/>
    </location>
</feature>
<evidence type="ECO:0000313" key="24">
    <source>
        <dbReference type="EMBL" id="VFQ68534.1"/>
    </source>
</evidence>
<keyword evidence="10" id="KW-0493">Microtubule</keyword>
<accession>A0A484KWV1</accession>
<dbReference type="PANTHER" id="PTHR11851">
    <property type="entry name" value="METALLOPROTEASE"/>
    <property type="match status" value="1"/>
</dbReference>
<feature type="region of interest" description="Disordered" evidence="20">
    <location>
        <begin position="1"/>
        <end position="85"/>
    </location>
</feature>
<evidence type="ECO:0000256" key="2">
    <source>
        <dbReference type="ARBA" id="ARBA00001947"/>
    </source>
</evidence>
<evidence type="ECO:0000256" key="10">
    <source>
        <dbReference type="ARBA" id="ARBA00022701"/>
    </source>
</evidence>
<evidence type="ECO:0000256" key="18">
    <source>
        <dbReference type="ARBA" id="ARBA00031018"/>
    </source>
</evidence>
<dbReference type="EC" id="3.4.24.64" evidence="7"/>
<keyword evidence="11" id="KW-0479">Metal-binding</keyword>
<proteinExistence type="inferred from homology"/>
<dbReference type="FunFam" id="3.30.830.10:FF:000001">
    <property type="entry name" value="Mitochondrial-processing peptidase subunit beta, mitochondrial"/>
    <property type="match status" value="1"/>
</dbReference>
<protein>
    <recommendedName>
        <fullName evidence="7">mitochondrial processing peptidase</fullName>
        <ecNumber evidence="7">3.4.24.64</ecNumber>
    </recommendedName>
    <alternativeName>
        <fullName evidence="18">Beta-MPP</fullName>
    </alternativeName>
</protein>
<dbReference type="InterPro" id="IPR050361">
    <property type="entry name" value="MPP/UQCRC_Complex"/>
</dbReference>
<keyword evidence="16" id="KW-0496">Mitochondrion</keyword>
<evidence type="ECO:0000256" key="3">
    <source>
        <dbReference type="ARBA" id="ARBA00004173"/>
    </source>
</evidence>
<feature type="compositionally biased region" description="Basic residues" evidence="20">
    <location>
        <begin position="247"/>
        <end position="265"/>
    </location>
</feature>
<feature type="compositionally biased region" description="Polar residues" evidence="20">
    <location>
        <begin position="46"/>
        <end position="78"/>
    </location>
</feature>
<dbReference type="InterPro" id="IPR011249">
    <property type="entry name" value="Metalloenz_LuxS/M16"/>
</dbReference>
<dbReference type="GO" id="GO:0046872">
    <property type="term" value="F:metal ion binding"/>
    <property type="evidence" value="ECO:0007669"/>
    <property type="project" value="UniProtKB-KW"/>
</dbReference>
<dbReference type="EMBL" id="OOIL02000693">
    <property type="protein sequence ID" value="VFQ68534.1"/>
    <property type="molecule type" value="Genomic_DNA"/>
</dbReference>
<evidence type="ECO:0000256" key="7">
    <source>
        <dbReference type="ARBA" id="ARBA00012299"/>
    </source>
</evidence>
<evidence type="ECO:0000259" key="22">
    <source>
        <dbReference type="Pfam" id="PF05193"/>
    </source>
</evidence>
<evidence type="ECO:0000259" key="23">
    <source>
        <dbReference type="Pfam" id="PF06886"/>
    </source>
</evidence>
<evidence type="ECO:0000256" key="16">
    <source>
        <dbReference type="ARBA" id="ARBA00023128"/>
    </source>
</evidence>
<dbReference type="GO" id="GO:0004222">
    <property type="term" value="F:metalloendopeptidase activity"/>
    <property type="evidence" value="ECO:0007669"/>
    <property type="project" value="UniProtKB-EC"/>
</dbReference>
<dbReference type="Proteomes" id="UP000595140">
    <property type="component" value="Unassembled WGS sequence"/>
</dbReference>
<evidence type="ECO:0000256" key="14">
    <source>
        <dbReference type="ARBA" id="ARBA00022946"/>
    </source>
</evidence>
<feature type="compositionally biased region" description="Polar residues" evidence="20">
    <location>
        <begin position="16"/>
        <end position="31"/>
    </location>
</feature>
<sequence length="878" mass="98225">MESFSESSGFCHCNPATENSNPNVTNSGLKESSSPSSRKPARRTQKSGSKNPRSNPSSVVSHSTQKSASKIRSVNSTPAPSPQIRKLDLKIQNPVVLSSPQEKEGEHECVRAAADSIGISRDGYFENHGASIEGEIMLEEFKQGPDAHEVFDERAVSSIKRSREGLLDSGRVLHLVQAFEKLLLREKPNGADEEQEQNQQTEDLAKREFSPPDIILTHERLGLESPCSSLINSIQVCTLRSSAGDRRSRRKSVGSARRHCKRKQMKPISQEPFKLRTECLVKPHVKDSTKSIDVVLHSDVRAVERAEFDHQLAEEDRIRRLRKELIPKAHPLPYFDRPFIPQSFTAMAIRQLLSLSRRSRRRVSSQLVRPLSSSSAAVAAAASDSAHSLTPSPPPPTAMIYDRLAEAVKSKLKRLENPDPRFLQYNSPHPVLTDHTDILSAPETRVTTLPSGLRVATESNLSSRTATVGVFIDSGSRFETDETNGTAHFLEHMIFKGTEKRTARELEEEIENMGGHLNAYTSREQTTYYAKVLDRDIPTALDILSDIIQHSKFDDARIERERHVILREMEEVESQPEEVIFDHLHATAFQYTPLGMTILGPAKNVKTITKAHLQEYISTHYTAPRMVVVATGPVKHEDFVEQVKKKFTELSTNPTTASQLIAKKPAAFTGSEVRMIDDDIPLAQFVVAFEGAAWTDPDSIALMVIQSLLGSWNKSAGGGKHMGSKLVQRISINEIAESVMAFNTNYRDTGLFGVLAVAKPDCLDDLAYSIMYEISSLCYRVTDEDVTRARNQLKSSLLLHMDGTSQVAEDIGRQLLTYGRRIPFAELYARIDAVDASTVRRVANRFIFDRDVAISAVGPIQNLPDYNWFRRRTYMLRY</sequence>
<keyword evidence="12" id="KW-0378">Hydrolase</keyword>
<dbReference type="InterPro" id="IPR001431">
    <property type="entry name" value="Pept_M16_Zn_BS"/>
</dbReference>
<dbReference type="PROSITE" id="PS00143">
    <property type="entry name" value="INSULINASE"/>
    <property type="match status" value="1"/>
</dbReference>
<dbReference type="OrthoDB" id="10251424at2759"/>
<evidence type="ECO:0000256" key="9">
    <source>
        <dbReference type="ARBA" id="ARBA00022670"/>
    </source>
</evidence>
<dbReference type="InterPro" id="IPR027329">
    <property type="entry name" value="TPX2_C"/>
</dbReference>
<comment type="catalytic activity">
    <reaction evidence="1">
        <text>Release of N-terminal transit peptides from precursor proteins imported into the mitochondrion, typically with Arg in position P2.</text>
        <dbReference type="EC" id="3.4.24.64"/>
    </reaction>
</comment>
<evidence type="ECO:0000256" key="13">
    <source>
        <dbReference type="ARBA" id="ARBA00022833"/>
    </source>
</evidence>
<gene>
    <name evidence="24" type="ORF">CCAM_LOCUS10310</name>
</gene>
<evidence type="ECO:0000256" key="1">
    <source>
        <dbReference type="ARBA" id="ARBA00001098"/>
    </source>
</evidence>
<dbReference type="GO" id="GO:0005874">
    <property type="term" value="C:microtubule"/>
    <property type="evidence" value="ECO:0007669"/>
    <property type="project" value="UniProtKB-KW"/>
</dbReference>
<evidence type="ECO:0000256" key="12">
    <source>
        <dbReference type="ARBA" id="ARBA00022801"/>
    </source>
</evidence>
<feature type="domain" description="Peptidase M16 N-terminal" evidence="21">
    <location>
        <begin position="454"/>
        <end position="601"/>
    </location>
</feature>
<keyword evidence="9" id="KW-0645">Protease</keyword>
<evidence type="ECO:0000256" key="17">
    <source>
        <dbReference type="ARBA" id="ARBA00023212"/>
    </source>
</evidence>
<comment type="similarity">
    <text evidence="6 19">Belongs to the peptidase M16 family.</text>
</comment>
<comment type="subcellular location">
    <subcellularLocation>
        <location evidence="4">Cytoplasm</location>
        <location evidence="4">Cytoskeleton</location>
    </subcellularLocation>
    <subcellularLocation>
        <location evidence="3">Mitochondrion</location>
    </subcellularLocation>
</comment>
<evidence type="ECO:0000313" key="25">
    <source>
        <dbReference type="Proteomes" id="UP000595140"/>
    </source>
</evidence>
<keyword evidence="8" id="KW-0963">Cytoplasm</keyword>
<dbReference type="Pfam" id="PF00675">
    <property type="entry name" value="Peptidase_M16"/>
    <property type="match status" value="1"/>
</dbReference>
<dbReference type="InterPro" id="IPR011765">
    <property type="entry name" value="Pept_M16_N"/>
</dbReference>
<dbReference type="InterPro" id="IPR007863">
    <property type="entry name" value="Peptidase_M16_C"/>
</dbReference>
<comment type="similarity">
    <text evidence="5">Belongs to the TPX2 family.</text>
</comment>
<keyword evidence="15" id="KW-0482">Metalloprotease</keyword>
<dbReference type="Pfam" id="PF06886">
    <property type="entry name" value="TPX2"/>
    <property type="match status" value="1"/>
</dbReference>